<dbReference type="PROSITE" id="PS50977">
    <property type="entry name" value="HTH_TETR_2"/>
    <property type="match status" value="1"/>
</dbReference>
<evidence type="ECO:0000256" key="2">
    <source>
        <dbReference type="ARBA" id="ARBA00023125"/>
    </source>
</evidence>
<dbReference type="Gene3D" id="1.10.357.10">
    <property type="entry name" value="Tetracycline Repressor, domain 2"/>
    <property type="match status" value="1"/>
</dbReference>
<dbReference type="GO" id="GO:0000976">
    <property type="term" value="F:transcription cis-regulatory region binding"/>
    <property type="evidence" value="ECO:0007669"/>
    <property type="project" value="TreeGrafter"/>
</dbReference>
<reference evidence="7" key="1">
    <citation type="submission" date="2021-03" db="EMBL/GenBank/DDBJ databases">
        <title>Leucobacter chromiisoli sp. nov., isolated from chromium-containing soil of chemical plant.</title>
        <authorList>
            <person name="Xu Z."/>
        </authorList>
    </citation>
    <scope>NUCLEOTIDE SEQUENCE</scope>
    <source>
        <strain evidence="7">K 70/01</strain>
    </source>
</reference>
<feature type="DNA-binding region" description="H-T-H motif" evidence="4">
    <location>
        <begin position="45"/>
        <end position="64"/>
    </location>
</feature>
<dbReference type="PANTHER" id="PTHR30055">
    <property type="entry name" value="HTH-TYPE TRANSCRIPTIONAL REGULATOR RUTR"/>
    <property type="match status" value="1"/>
</dbReference>
<dbReference type="InterPro" id="IPR001647">
    <property type="entry name" value="HTH_TetR"/>
</dbReference>
<dbReference type="PANTHER" id="PTHR30055:SF238">
    <property type="entry name" value="MYCOFACTOCIN BIOSYNTHESIS TRANSCRIPTIONAL REGULATOR MFTR-RELATED"/>
    <property type="match status" value="1"/>
</dbReference>
<proteinExistence type="predicted"/>
<protein>
    <submittedName>
        <fullName evidence="7">TetR family transcriptional regulator</fullName>
    </submittedName>
</protein>
<keyword evidence="1" id="KW-0805">Transcription regulation</keyword>
<name>A0A939TLV5_9MICO</name>
<dbReference type="RefSeq" id="WP_208235921.1">
    <property type="nucleotide sequence ID" value="NZ_BAAAQU010000001.1"/>
</dbReference>
<dbReference type="SUPFAM" id="SSF46689">
    <property type="entry name" value="Homeodomain-like"/>
    <property type="match status" value="1"/>
</dbReference>
<dbReference type="EMBL" id="JAGFBF010000001">
    <property type="protein sequence ID" value="MBO2988514.1"/>
    <property type="molecule type" value="Genomic_DNA"/>
</dbReference>
<keyword evidence="3" id="KW-0804">Transcription</keyword>
<dbReference type="AlphaFoldDB" id="A0A939TLV5"/>
<gene>
    <name evidence="7" type="ORF">J4H85_00680</name>
</gene>
<evidence type="ECO:0000259" key="6">
    <source>
        <dbReference type="PROSITE" id="PS50977"/>
    </source>
</evidence>
<feature type="compositionally biased region" description="Basic and acidic residues" evidence="5">
    <location>
        <begin position="1"/>
        <end position="17"/>
    </location>
</feature>
<evidence type="ECO:0000256" key="5">
    <source>
        <dbReference type="SAM" id="MobiDB-lite"/>
    </source>
</evidence>
<evidence type="ECO:0000256" key="3">
    <source>
        <dbReference type="ARBA" id="ARBA00023163"/>
    </source>
</evidence>
<dbReference type="InterPro" id="IPR009057">
    <property type="entry name" value="Homeodomain-like_sf"/>
</dbReference>
<accession>A0A939TLV5</accession>
<evidence type="ECO:0000313" key="8">
    <source>
        <dbReference type="Proteomes" id="UP000668403"/>
    </source>
</evidence>
<sequence length="243" mass="26857">MSESDGERPLADEPGLRERRRHETRRLIREAAIDLFTRQGVDETTSDQIAAVAGVSPRTFFRYAATKEHAIFVADDGPDRLLSAVIAHDRLSGPPGAKVHAIEQTYLELLHDFDSQTLVERERFLHVRELVLTHQSLLALALARDADVLERIVAELHSDAQGSLSEPQARAVITVIGTAFRLTLDEWSRRMSGGEDVNTVTLYREIRSTLATHFALDCVITSDGATNSTPKLGTDARDGDPHA</sequence>
<comment type="caution">
    <text evidence="7">The sequence shown here is derived from an EMBL/GenBank/DDBJ whole genome shotgun (WGS) entry which is preliminary data.</text>
</comment>
<keyword evidence="2 4" id="KW-0238">DNA-binding</keyword>
<organism evidence="7 8">
    <name type="scientific">Leucobacter tardus</name>
    <dbReference type="NCBI Taxonomy" id="501483"/>
    <lineage>
        <taxon>Bacteria</taxon>
        <taxon>Bacillati</taxon>
        <taxon>Actinomycetota</taxon>
        <taxon>Actinomycetes</taxon>
        <taxon>Micrococcales</taxon>
        <taxon>Microbacteriaceae</taxon>
        <taxon>Leucobacter</taxon>
    </lineage>
</organism>
<dbReference type="GO" id="GO:0003700">
    <property type="term" value="F:DNA-binding transcription factor activity"/>
    <property type="evidence" value="ECO:0007669"/>
    <property type="project" value="TreeGrafter"/>
</dbReference>
<feature type="region of interest" description="Disordered" evidence="5">
    <location>
        <begin position="1"/>
        <end position="22"/>
    </location>
</feature>
<feature type="domain" description="HTH tetR-type" evidence="6">
    <location>
        <begin position="22"/>
        <end position="82"/>
    </location>
</feature>
<evidence type="ECO:0000256" key="1">
    <source>
        <dbReference type="ARBA" id="ARBA00023015"/>
    </source>
</evidence>
<evidence type="ECO:0000313" key="7">
    <source>
        <dbReference type="EMBL" id="MBO2988514.1"/>
    </source>
</evidence>
<keyword evidence="8" id="KW-1185">Reference proteome</keyword>
<dbReference type="Pfam" id="PF00440">
    <property type="entry name" value="TetR_N"/>
    <property type="match status" value="1"/>
</dbReference>
<dbReference type="Proteomes" id="UP000668403">
    <property type="component" value="Unassembled WGS sequence"/>
</dbReference>
<dbReference type="InterPro" id="IPR050109">
    <property type="entry name" value="HTH-type_TetR-like_transc_reg"/>
</dbReference>
<evidence type="ECO:0000256" key="4">
    <source>
        <dbReference type="PROSITE-ProRule" id="PRU00335"/>
    </source>
</evidence>